<sequence>MDGVTQAQTTAILPPAQMRFQDLFPAVRRQPLFRPPLTNPPSQTSTSAAPLQAAYSALEPAFPQASTKSDTTTVAVAQQDTADQRTTSKINHSIVAPAVSLATATALLIVHHRLYRLLRQR</sequence>
<accession>A0ABR3ZYU9</accession>
<organism evidence="3 4">
    <name type="scientific">Stereocaulon virgatum</name>
    <dbReference type="NCBI Taxonomy" id="373712"/>
    <lineage>
        <taxon>Eukaryota</taxon>
        <taxon>Fungi</taxon>
        <taxon>Dikarya</taxon>
        <taxon>Ascomycota</taxon>
        <taxon>Pezizomycotina</taxon>
        <taxon>Lecanoromycetes</taxon>
        <taxon>OSLEUM clade</taxon>
        <taxon>Lecanoromycetidae</taxon>
        <taxon>Lecanorales</taxon>
        <taxon>Lecanorineae</taxon>
        <taxon>Stereocaulaceae</taxon>
        <taxon>Stereocaulon</taxon>
    </lineage>
</organism>
<evidence type="ECO:0000256" key="2">
    <source>
        <dbReference type="SAM" id="Phobius"/>
    </source>
</evidence>
<feature type="compositionally biased region" description="Polar residues" evidence="1">
    <location>
        <begin position="40"/>
        <end position="49"/>
    </location>
</feature>
<reference evidence="3 4" key="1">
    <citation type="submission" date="2024-09" db="EMBL/GenBank/DDBJ databases">
        <title>Rethinking Asexuality: The Enigmatic Case of Functional Sexual Genes in Lepraria (Stereocaulaceae).</title>
        <authorList>
            <person name="Doellman M."/>
            <person name="Sun Y."/>
            <person name="Barcenas-Pena A."/>
            <person name="Lumbsch H.T."/>
            <person name="Grewe F."/>
        </authorList>
    </citation>
    <scope>NUCLEOTIDE SEQUENCE [LARGE SCALE GENOMIC DNA]</scope>
    <source>
        <strain evidence="3 4">Mercado 3170</strain>
    </source>
</reference>
<keyword evidence="4" id="KW-1185">Reference proteome</keyword>
<keyword evidence="2" id="KW-0812">Transmembrane</keyword>
<evidence type="ECO:0000256" key="1">
    <source>
        <dbReference type="SAM" id="MobiDB-lite"/>
    </source>
</evidence>
<keyword evidence="2" id="KW-1133">Transmembrane helix</keyword>
<dbReference type="Proteomes" id="UP001590950">
    <property type="component" value="Unassembled WGS sequence"/>
</dbReference>
<protein>
    <submittedName>
        <fullName evidence="3">Uncharacterized protein</fullName>
    </submittedName>
</protein>
<dbReference type="EMBL" id="JBEFKJ010000029">
    <property type="protein sequence ID" value="KAL2038877.1"/>
    <property type="molecule type" value="Genomic_DNA"/>
</dbReference>
<comment type="caution">
    <text evidence="3">The sequence shown here is derived from an EMBL/GenBank/DDBJ whole genome shotgun (WGS) entry which is preliminary data.</text>
</comment>
<proteinExistence type="predicted"/>
<keyword evidence="2" id="KW-0472">Membrane</keyword>
<gene>
    <name evidence="3" type="ORF">N7G274_008399</name>
</gene>
<feature type="region of interest" description="Disordered" evidence="1">
    <location>
        <begin position="31"/>
        <end position="50"/>
    </location>
</feature>
<name>A0ABR3ZYU9_9LECA</name>
<evidence type="ECO:0000313" key="4">
    <source>
        <dbReference type="Proteomes" id="UP001590950"/>
    </source>
</evidence>
<feature type="transmembrane region" description="Helical" evidence="2">
    <location>
        <begin position="94"/>
        <end position="115"/>
    </location>
</feature>
<evidence type="ECO:0000313" key="3">
    <source>
        <dbReference type="EMBL" id="KAL2038877.1"/>
    </source>
</evidence>